<reference evidence="1" key="3">
    <citation type="submission" date="2025-09" db="UniProtKB">
        <authorList>
            <consortium name="Ensembl"/>
        </authorList>
    </citation>
    <scope>IDENTIFICATION</scope>
</reference>
<dbReference type="GeneTree" id="ENSGT00970000198394"/>
<reference evidence="1 2" key="1">
    <citation type="journal article" date="2007" name="Nature">
        <title>Genome of the marsupial Monodelphis domestica reveals innovation in non-coding sequences.</title>
        <authorList>
            <person name="Mikkelsen T.S."/>
            <person name="Wakefield M.J."/>
            <person name="Aken B."/>
            <person name="Amemiya C.T."/>
            <person name="Chang J.L."/>
            <person name="Duke S."/>
            <person name="Garber M."/>
            <person name="Gentles A.J."/>
            <person name="Goodstadt L."/>
            <person name="Heger A."/>
            <person name="Jurka J."/>
            <person name="Kamal M."/>
            <person name="Mauceli E."/>
            <person name="Searle S.M."/>
            <person name="Sharpe T."/>
            <person name="Baker M.L."/>
            <person name="Batzer M.A."/>
            <person name="Benos P.V."/>
            <person name="Belov K."/>
            <person name="Clamp M."/>
            <person name="Cook A."/>
            <person name="Cuff J."/>
            <person name="Das R."/>
            <person name="Davidow L."/>
            <person name="Deakin J.E."/>
            <person name="Fazzari M.J."/>
            <person name="Glass J.L."/>
            <person name="Grabherr M."/>
            <person name="Greally J.M."/>
            <person name="Gu W."/>
            <person name="Hore T.A."/>
            <person name="Huttley G.A."/>
            <person name="Kleber M."/>
            <person name="Jirtle R.L."/>
            <person name="Koina E."/>
            <person name="Lee J.T."/>
            <person name="Mahony S."/>
            <person name="Marra M.A."/>
            <person name="Miller R.D."/>
            <person name="Nicholls R.D."/>
            <person name="Oda M."/>
            <person name="Papenfuss A.T."/>
            <person name="Parra Z.E."/>
            <person name="Pollock D.D."/>
            <person name="Ray D.A."/>
            <person name="Schein J.E."/>
            <person name="Speed T.P."/>
            <person name="Thompson K."/>
            <person name="VandeBerg J.L."/>
            <person name="Wade C.M."/>
            <person name="Walker J.A."/>
            <person name="Waters P.D."/>
            <person name="Webber C."/>
            <person name="Weidman J.R."/>
            <person name="Xie X."/>
            <person name="Zody M.C."/>
            <person name="Baldwin J."/>
            <person name="Abdouelleil A."/>
            <person name="Abdulkadir J."/>
            <person name="Abebe A."/>
            <person name="Abera B."/>
            <person name="Abreu J."/>
            <person name="Acer S.C."/>
            <person name="Aftuck L."/>
            <person name="Alexander A."/>
            <person name="An P."/>
            <person name="Anderson E."/>
            <person name="Anderson S."/>
            <person name="Arachi H."/>
            <person name="Azer M."/>
            <person name="Bachantsang P."/>
            <person name="Barry A."/>
            <person name="Bayul T."/>
            <person name="Berlin A."/>
            <person name="Bessette D."/>
            <person name="Bloom T."/>
            <person name="Bloom T."/>
            <person name="Boguslavskiy L."/>
            <person name="Bonnet C."/>
            <person name="Boukhgalter B."/>
            <person name="Bourzgui I."/>
            <person name="Brown A."/>
            <person name="Cahill P."/>
            <person name="Channer S."/>
            <person name="Cheshatsang Y."/>
            <person name="Chuda L."/>
            <person name="Citroen M."/>
            <person name="Collymore A."/>
            <person name="Cooke P."/>
            <person name="Costello M."/>
            <person name="D'Aco K."/>
            <person name="Daza R."/>
            <person name="De Haan G."/>
            <person name="DeGray S."/>
            <person name="DeMaso C."/>
            <person name="Dhargay N."/>
            <person name="Dooley K."/>
            <person name="Dooley E."/>
            <person name="Doricent M."/>
            <person name="Dorje P."/>
            <person name="Dorjee K."/>
            <person name="Dupes A."/>
            <person name="Elong R."/>
            <person name="Falk J."/>
            <person name="Farina A."/>
            <person name="Faro S."/>
            <person name="Ferguson D."/>
            <person name="Fisher S."/>
            <person name="Foley C.D."/>
            <person name="Franke A."/>
            <person name="Friedrich D."/>
            <person name="Gadbois L."/>
            <person name="Gearin G."/>
            <person name="Gearin C.R."/>
            <person name="Giannoukos G."/>
            <person name="Goode T."/>
            <person name="Graham J."/>
            <person name="Grandbois E."/>
            <person name="Grewal S."/>
            <person name="Gyaltsen K."/>
            <person name="Hafez N."/>
            <person name="Hagos B."/>
            <person name="Hall J."/>
            <person name="Henson C."/>
            <person name="Hollinger A."/>
            <person name="Honan T."/>
            <person name="Huard M.D."/>
            <person name="Hughes L."/>
            <person name="Hurhula B."/>
            <person name="Husby M.E."/>
            <person name="Kamat A."/>
            <person name="Kanga B."/>
            <person name="Kashin S."/>
            <person name="Khazanovich D."/>
            <person name="Kisner P."/>
            <person name="Lance K."/>
            <person name="Lara M."/>
            <person name="Lee W."/>
            <person name="Lennon N."/>
            <person name="Letendre F."/>
            <person name="LeVine R."/>
            <person name="Lipovsky A."/>
            <person name="Liu X."/>
            <person name="Liu J."/>
            <person name="Liu S."/>
            <person name="Lokyitsang T."/>
            <person name="Lokyitsang Y."/>
            <person name="Lubonja R."/>
            <person name="Lui A."/>
            <person name="MacDonald P."/>
            <person name="Magnisalis V."/>
            <person name="Maru K."/>
            <person name="Matthews C."/>
            <person name="McCusker W."/>
            <person name="McDonough S."/>
            <person name="Mehta T."/>
            <person name="Meldrim J."/>
            <person name="Meneus L."/>
            <person name="Mihai O."/>
            <person name="Mihalev A."/>
            <person name="Mihova T."/>
            <person name="Mittelman R."/>
            <person name="Mlenga V."/>
            <person name="Montmayeur A."/>
            <person name="Mulrain L."/>
            <person name="Navidi A."/>
            <person name="Naylor J."/>
            <person name="Negash T."/>
            <person name="Nguyen T."/>
            <person name="Nguyen N."/>
            <person name="Nicol R."/>
            <person name="Norbu C."/>
            <person name="Norbu N."/>
            <person name="Novod N."/>
            <person name="O'Neill B."/>
            <person name="Osman S."/>
            <person name="Markiewicz E."/>
            <person name="Oyono O.L."/>
            <person name="Patti C."/>
            <person name="Phunkhang P."/>
            <person name="Pierre F."/>
            <person name="Priest M."/>
            <person name="Raghuraman S."/>
            <person name="Rege F."/>
            <person name="Reyes R."/>
            <person name="Rise C."/>
            <person name="Rogov P."/>
            <person name="Ross K."/>
            <person name="Ryan E."/>
            <person name="Settipalli S."/>
            <person name="Shea T."/>
            <person name="Sherpa N."/>
            <person name="Shi L."/>
            <person name="Shih D."/>
            <person name="Sparrow T."/>
            <person name="Spaulding J."/>
            <person name="Stalker J."/>
            <person name="Stange-Thomann N."/>
            <person name="Stavropoulos S."/>
            <person name="Stone C."/>
            <person name="Strader C."/>
            <person name="Tesfaye S."/>
            <person name="Thomson T."/>
            <person name="Thoulutsang Y."/>
            <person name="Thoulutsang D."/>
            <person name="Topham K."/>
            <person name="Topping I."/>
            <person name="Tsamla T."/>
            <person name="Vassiliev H."/>
            <person name="Vo A."/>
            <person name="Wangchuk T."/>
            <person name="Wangdi T."/>
            <person name="Weiand M."/>
            <person name="Wilkinson J."/>
            <person name="Wilson A."/>
            <person name="Yadav S."/>
            <person name="Young G."/>
            <person name="Yu Q."/>
            <person name="Zembek L."/>
            <person name="Zhong D."/>
            <person name="Zimmer A."/>
            <person name="Zwirko Z."/>
            <person name="Jaffe D.B."/>
            <person name="Alvarez P."/>
            <person name="Brockman W."/>
            <person name="Butler J."/>
            <person name="Chin C."/>
            <person name="Gnerre S."/>
            <person name="MacCallum I."/>
            <person name="Graves J.A."/>
            <person name="Ponting C.P."/>
            <person name="Breen M."/>
            <person name="Samollow P.B."/>
            <person name="Lander E.S."/>
            <person name="Lindblad-Toh K."/>
        </authorList>
    </citation>
    <scope>NUCLEOTIDE SEQUENCE [LARGE SCALE GENOMIC DNA]</scope>
</reference>
<dbReference type="InterPro" id="IPR038778">
    <property type="entry name" value="Mtln"/>
</dbReference>
<dbReference type="PANTHER" id="PTHR37154:SF1">
    <property type="entry name" value="MITOREGULIN"/>
    <property type="match status" value="1"/>
</dbReference>
<dbReference type="Ensembl" id="ENSMODT00000070229.1">
    <property type="protein sequence ID" value="ENSMODP00000054035.1"/>
    <property type="gene ID" value="ENSMODG00000050389.1"/>
</dbReference>
<dbReference type="Pfam" id="PF22002">
    <property type="entry name" value="MTLN"/>
    <property type="match status" value="1"/>
</dbReference>
<keyword evidence="2" id="KW-1185">Reference proteome</keyword>
<dbReference type="InParanoid" id="A0A5F8H295"/>
<dbReference type="Proteomes" id="UP000002280">
    <property type="component" value="Chromosome 2"/>
</dbReference>
<dbReference type="Bgee" id="ENSMODG00000050389">
    <property type="expression patterns" value="Expressed in skeletal muscle tissue and 3 other cell types or tissues"/>
</dbReference>
<accession>A0A5F8H295</accession>
<evidence type="ECO:0000313" key="2">
    <source>
        <dbReference type="Proteomes" id="UP000002280"/>
    </source>
</evidence>
<proteinExistence type="predicted"/>
<sequence>MHFSLKTKIIFFSSLPPPVADGGDRKLPVAVVVSFTSGFFVGWQACRLWRHFLNWWKERLQEQLQEQLQETSFSCSYQLILNL</sequence>
<protein>
    <recommendedName>
        <fullName evidence="3">Mitoregulin</fullName>
    </recommendedName>
</protein>
<name>A0A5F8H295_MONDO</name>
<reference evidence="1" key="2">
    <citation type="submission" date="2025-08" db="UniProtKB">
        <authorList>
            <consortium name="Ensembl"/>
        </authorList>
    </citation>
    <scope>IDENTIFICATION</scope>
</reference>
<dbReference type="PANTHER" id="PTHR37154">
    <property type="entry name" value="MITOREGULIN"/>
    <property type="match status" value="1"/>
</dbReference>
<organism evidence="1 2">
    <name type="scientific">Monodelphis domestica</name>
    <name type="common">Gray short-tailed opossum</name>
    <dbReference type="NCBI Taxonomy" id="13616"/>
    <lineage>
        <taxon>Eukaryota</taxon>
        <taxon>Metazoa</taxon>
        <taxon>Chordata</taxon>
        <taxon>Craniata</taxon>
        <taxon>Vertebrata</taxon>
        <taxon>Euteleostomi</taxon>
        <taxon>Mammalia</taxon>
        <taxon>Metatheria</taxon>
        <taxon>Didelphimorphia</taxon>
        <taxon>Didelphidae</taxon>
        <taxon>Monodelphis</taxon>
    </lineage>
</organism>
<evidence type="ECO:0008006" key="3">
    <source>
        <dbReference type="Google" id="ProtNLM"/>
    </source>
</evidence>
<evidence type="ECO:0000313" key="1">
    <source>
        <dbReference type="Ensembl" id="ENSMODP00000054035.1"/>
    </source>
</evidence>
<dbReference type="AlphaFoldDB" id="A0A5F8H295"/>